<gene>
    <name evidence="1" type="ORF">NCTC11819_00246</name>
</gene>
<evidence type="ECO:0000313" key="1">
    <source>
        <dbReference type="EMBL" id="STO15704.1"/>
    </source>
</evidence>
<name>A0A8G2HRH2_9ACTO</name>
<dbReference type="Proteomes" id="UP000255284">
    <property type="component" value="Unassembled WGS sequence"/>
</dbReference>
<protein>
    <submittedName>
        <fullName evidence="1">Uncharacterized protein</fullName>
    </submittedName>
</protein>
<organism evidence="1 2">
    <name type="scientific">Mobiluncus mulieris</name>
    <dbReference type="NCBI Taxonomy" id="2052"/>
    <lineage>
        <taxon>Bacteria</taxon>
        <taxon>Bacillati</taxon>
        <taxon>Actinomycetota</taxon>
        <taxon>Actinomycetes</taxon>
        <taxon>Actinomycetales</taxon>
        <taxon>Actinomycetaceae</taxon>
        <taxon>Mobiluncus</taxon>
    </lineage>
</organism>
<reference evidence="1 2" key="1">
    <citation type="submission" date="2018-06" db="EMBL/GenBank/DDBJ databases">
        <authorList>
            <consortium name="Pathogen Informatics"/>
            <person name="Doyle S."/>
        </authorList>
    </citation>
    <scope>NUCLEOTIDE SEQUENCE [LARGE SCALE GENOMIC DNA]</scope>
    <source>
        <strain evidence="1 2">NCTC11819</strain>
    </source>
</reference>
<dbReference type="AlphaFoldDB" id="A0A8G2HRH2"/>
<accession>A0A8G2HRH2</accession>
<evidence type="ECO:0000313" key="2">
    <source>
        <dbReference type="Proteomes" id="UP000255284"/>
    </source>
</evidence>
<proteinExistence type="predicted"/>
<dbReference type="EMBL" id="UGGQ01000006">
    <property type="protein sequence ID" value="STO15704.1"/>
    <property type="molecule type" value="Genomic_DNA"/>
</dbReference>
<comment type="caution">
    <text evidence="1">The sequence shown here is derived from an EMBL/GenBank/DDBJ whole genome shotgun (WGS) entry which is preliminary data.</text>
</comment>
<sequence length="47" mass="5216">MGLLVDPFSNCSYLILISSLSRNSWLPGISFTSPWGLVIEKTLVSWS</sequence>